<dbReference type="KEGG" id="dee:HQN60_02380"/>
<evidence type="ECO:0000313" key="16">
    <source>
        <dbReference type="Proteomes" id="UP000504844"/>
    </source>
</evidence>
<keyword evidence="4 12" id="KW-0548">Nucleotidyltransferase</keyword>
<dbReference type="InterPro" id="IPR006295">
    <property type="entry name" value="DNA_primase_DnaG"/>
</dbReference>
<keyword evidence="5 12" id="KW-0235">DNA replication</keyword>
<comment type="function">
    <text evidence="12">RNA polymerase that catalyzes the synthesis of short RNA molecules used as primers for DNA polymerase during DNA replication.</text>
</comment>
<keyword evidence="16" id="KW-1185">Reference proteome</keyword>
<dbReference type="GO" id="GO:0000428">
    <property type="term" value="C:DNA-directed RNA polymerase complex"/>
    <property type="evidence" value="ECO:0007669"/>
    <property type="project" value="UniProtKB-KW"/>
</dbReference>
<comment type="similarity">
    <text evidence="12">Belongs to the DnaG primase family.</text>
</comment>
<keyword evidence="10 12" id="KW-0238">DNA-binding</keyword>
<dbReference type="SUPFAM" id="SSF57783">
    <property type="entry name" value="Zinc beta-ribbon"/>
    <property type="match status" value="1"/>
</dbReference>
<dbReference type="InterPro" id="IPR037068">
    <property type="entry name" value="DNA_primase_core_N_sf"/>
</dbReference>
<comment type="subunit">
    <text evidence="12">Monomer. Interacts with DnaB.</text>
</comment>
<dbReference type="FunFam" id="3.40.1360.10:FF:000002">
    <property type="entry name" value="DNA primase"/>
    <property type="match status" value="1"/>
</dbReference>
<dbReference type="AlphaFoldDB" id="A0A6M8SLZ0"/>
<evidence type="ECO:0000256" key="2">
    <source>
        <dbReference type="ARBA" id="ARBA00022515"/>
    </source>
</evidence>
<dbReference type="Pfam" id="PF08275">
    <property type="entry name" value="DNAG_N"/>
    <property type="match status" value="1"/>
</dbReference>
<dbReference type="InterPro" id="IPR036977">
    <property type="entry name" value="DNA_primase_Znf_CHC2"/>
</dbReference>
<dbReference type="Pfam" id="PF01807">
    <property type="entry name" value="Zn_ribbon_DnaG"/>
    <property type="match status" value="1"/>
</dbReference>
<dbReference type="CDD" id="cd03364">
    <property type="entry name" value="TOPRIM_DnaG_primases"/>
    <property type="match status" value="1"/>
</dbReference>
<evidence type="ECO:0000313" key="15">
    <source>
        <dbReference type="EMBL" id="QKJ65671.1"/>
    </source>
</evidence>
<keyword evidence="6 12" id="KW-0479">Metal-binding</keyword>
<evidence type="ECO:0000256" key="10">
    <source>
        <dbReference type="ARBA" id="ARBA00023125"/>
    </source>
</evidence>
<name>A0A6M8SLZ0_9NEIS</name>
<evidence type="ECO:0000256" key="11">
    <source>
        <dbReference type="ARBA" id="ARBA00023163"/>
    </source>
</evidence>
<dbReference type="EC" id="2.7.7.101" evidence="12"/>
<keyword evidence="2 12" id="KW-0639">Primosome</keyword>
<evidence type="ECO:0000256" key="7">
    <source>
        <dbReference type="ARBA" id="ARBA00022771"/>
    </source>
</evidence>
<evidence type="ECO:0000256" key="3">
    <source>
        <dbReference type="ARBA" id="ARBA00022679"/>
    </source>
</evidence>
<dbReference type="Proteomes" id="UP000504844">
    <property type="component" value="Chromosome"/>
</dbReference>
<evidence type="ECO:0000256" key="12">
    <source>
        <dbReference type="HAMAP-Rule" id="MF_00974"/>
    </source>
</evidence>
<comment type="domain">
    <text evidence="12">Contains an N-terminal zinc-binding domain, a central core domain that contains the primase activity, and a C-terminal DnaB-binding domain.</text>
</comment>
<sequence>MARIPDDFIQDLLNRVDIVDVVERYVPLKKAGQNYMACCPFHKEKSPSFTVSQTKQFYHCFGCGVHGSALTFIMELQALSFPEAVRQLAESVGMQVPVEDRPQSEEQKKVPGIYDVLKVAFDFYRAQLKTAPAAIEYFKRRGVEGKTAAKFGLGYAPGGDDWQPLKAVYPDYDWNVTLAEAGLVIDKEESKRRYDRFRERVMFPIMNQRSQIIGFGGRVMGQGEPKYLNSPETPVFSKGRELYGLPQARTAIRDHNRALVAEGYMDVVMLHQHGIEYAVASLGTACTPEHIRKLLKLADEVVFGFDGDKAGIKAAWRALENSLPEVKDGKELKFLFLPAEHDPDSYVQEFGRAAFESLIDEAALPLSQYLLKELSAQVDLTMEEGRARLVHIARPHLDQLIQAPILKLMLSKRLAEMCQLSTAEFASLTVAPSVDVPVFPEMSADTAFDSAPVYDAWQGQGQVKRPWQPRSNGGFKRGAKGKSWRAEEDRPRLKPAAQHDPLLRVLQLVLFRPSILQGQDECELAWPNEGFSGLVRCVLMRARLDVELLGAELVERCQDLPGFARLAPILNESHHLFDKFDQDELLIEISNSLMAATQNFSLGSTLSRKEELDALSASRGLTDEESQEYLTLLLRR</sequence>
<dbReference type="InterPro" id="IPR034151">
    <property type="entry name" value="TOPRIM_DnaG_bac"/>
</dbReference>
<comment type="cofactor">
    <cofactor evidence="12">
        <name>Zn(2+)</name>
        <dbReference type="ChEBI" id="CHEBI:29105"/>
    </cofactor>
    <text evidence="12">Binds 1 zinc ion per monomer.</text>
</comment>
<evidence type="ECO:0000256" key="1">
    <source>
        <dbReference type="ARBA" id="ARBA00022478"/>
    </source>
</evidence>
<evidence type="ECO:0000256" key="8">
    <source>
        <dbReference type="ARBA" id="ARBA00022833"/>
    </source>
</evidence>
<dbReference type="EMBL" id="CP054143">
    <property type="protein sequence ID" value="QKJ65671.1"/>
    <property type="molecule type" value="Genomic_DNA"/>
</dbReference>
<evidence type="ECO:0000256" key="5">
    <source>
        <dbReference type="ARBA" id="ARBA00022705"/>
    </source>
</evidence>
<organism evidence="15 16">
    <name type="scientific">Deefgea piscis</name>
    <dbReference type="NCBI Taxonomy" id="2739061"/>
    <lineage>
        <taxon>Bacteria</taxon>
        <taxon>Pseudomonadati</taxon>
        <taxon>Pseudomonadota</taxon>
        <taxon>Betaproteobacteria</taxon>
        <taxon>Neisseriales</taxon>
        <taxon>Chitinibacteraceae</taxon>
        <taxon>Deefgea</taxon>
    </lineage>
</organism>
<dbReference type="InterPro" id="IPR030846">
    <property type="entry name" value="DnaG_bac"/>
</dbReference>
<keyword evidence="9" id="KW-0460">Magnesium</keyword>
<protein>
    <recommendedName>
        <fullName evidence="12">DNA primase</fullName>
        <ecNumber evidence="12">2.7.7.101</ecNumber>
    </recommendedName>
</protein>
<dbReference type="Gene3D" id="3.90.980.10">
    <property type="entry name" value="DNA primase, catalytic core, N-terminal domain"/>
    <property type="match status" value="1"/>
</dbReference>
<dbReference type="InterPro" id="IPR002694">
    <property type="entry name" value="Znf_CHC2"/>
</dbReference>
<dbReference type="Gene3D" id="1.20.50.20">
    <property type="entry name" value="DnaG, RNA polymerase domain, helical bundle"/>
    <property type="match status" value="1"/>
</dbReference>
<dbReference type="Gene3D" id="3.90.580.10">
    <property type="entry name" value="Zinc finger, CHC2-type domain"/>
    <property type="match status" value="1"/>
</dbReference>
<dbReference type="InterPro" id="IPR050219">
    <property type="entry name" value="DnaG_primase"/>
</dbReference>
<reference evidence="15 16" key="1">
    <citation type="submission" date="2020-05" db="EMBL/GenBank/DDBJ databases">
        <title>Complete genome sequence of Deefgea sp. D17.</title>
        <authorList>
            <person name="Bae J.-W."/>
            <person name="Han J.E."/>
        </authorList>
    </citation>
    <scope>NUCLEOTIDE SEQUENCE [LARGE SCALE GENOMIC DNA]</scope>
    <source>
        <strain evidence="15 16">D17</strain>
    </source>
</reference>
<dbReference type="GO" id="GO:0003677">
    <property type="term" value="F:DNA binding"/>
    <property type="evidence" value="ECO:0007669"/>
    <property type="project" value="UniProtKB-KW"/>
</dbReference>
<dbReference type="RefSeq" id="WP_173532181.1">
    <property type="nucleotide sequence ID" value="NZ_CP054143.1"/>
</dbReference>
<dbReference type="FunFam" id="3.90.580.10:FF:000001">
    <property type="entry name" value="DNA primase"/>
    <property type="match status" value="1"/>
</dbReference>
<dbReference type="Pfam" id="PF13662">
    <property type="entry name" value="Toprim_4"/>
    <property type="match status" value="1"/>
</dbReference>
<dbReference type="GO" id="GO:1990077">
    <property type="term" value="C:primosome complex"/>
    <property type="evidence" value="ECO:0007669"/>
    <property type="project" value="UniProtKB-KW"/>
</dbReference>
<keyword evidence="3 12" id="KW-0808">Transferase</keyword>
<dbReference type="GO" id="GO:0006269">
    <property type="term" value="P:DNA replication, synthesis of primer"/>
    <property type="evidence" value="ECO:0007669"/>
    <property type="project" value="UniProtKB-UniRule"/>
</dbReference>
<comment type="catalytic activity">
    <reaction evidence="12">
        <text>ssDNA + n NTP = ssDNA/pppN(pN)n-1 hybrid + (n-1) diphosphate.</text>
        <dbReference type="EC" id="2.7.7.101"/>
    </reaction>
</comment>
<dbReference type="Pfam" id="PF10410">
    <property type="entry name" value="DnaB_bind"/>
    <property type="match status" value="1"/>
</dbReference>
<evidence type="ECO:0000256" key="6">
    <source>
        <dbReference type="ARBA" id="ARBA00022723"/>
    </source>
</evidence>
<dbReference type="InterPro" id="IPR013264">
    <property type="entry name" value="DNAG_N"/>
</dbReference>
<dbReference type="InterPro" id="IPR019475">
    <property type="entry name" value="DNA_primase_DnaB-bd"/>
</dbReference>
<evidence type="ECO:0000256" key="4">
    <source>
        <dbReference type="ARBA" id="ARBA00022695"/>
    </source>
</evidence>
<dbReference type="PROSITE" id="PS50880">
    <property type="entry name" value="TOPRIM"/>
    <property type="match status" value="1"/>
</dbReference>
<dbReference type="PANTHER" id="PTHR30313">
    <property type="entry name" value="DNA PRIMASE"/>
    <property type="match status" value="1"/>
</dbReference>
<evidence type="ECO:0000259" key="14">
    <source>
        <dbReference type="PROSITE" id="PS50880"/>
    </source>
</evidence>
<keyword evidence="7 12" id="KW-0863">Zinc-finger</keyword>
<dbReference type="NCBIfam" id="TIGR01391">
    <property type="entry name" value="dnaG"/>
    <property type="match status" value="1"/>
</dbReference>
<feature type="region of interest" description="Disordered" evidence="13">
    <location>
        <begin position="463"/>
        <end position="493"/>
    </location>
</feature>
<accession>A0A6M8SLZ0</accession>
<keyword evidence="11 12" id="KW-0804">Transcription</keyword>
<dbReference type="GO" id="GO:0005737">
    <property type="term" value="C:cytoplasm"/>
    <property type="evidence" value="ECO:0007669"/>
    <property type="project" value="TreeGrafter"/>
</dbReference>
<gene>
    <name evidence="12" type="primary">dnaG</name>
    <name evidence="15" type="ORF">HQN60_02380</name>
</gene>
<dbReference type="PANTHER" id="PTHR30313:SF2">
    <property type="entry name" value="DNA PRIMASE"/>
    <property type="match status" value="1"/>
</dbReference>
<proteinExistence type="inferred from homology"/>
<dbReference type="HAMAP" id="MF_00974">
    <property type="entry name" value="DNA_primase_DnaG"/>
    <property type="match status" value="1"/>
</dbReference>
<dbReference type="SMART" id="SM00493">
    <property type="entry name" value="TOPRIM"/>
    <property type="match status" value="1"/>
</dbReference>
<dbReference type="GO" id="GO:0008270">
    <property type="term" value="F:zinc ion binding"/>
    <property type="evidence" value="ECO:0007669"/>
    <property type="project" value="UniProtKB-UniRule"/>
</dbReference>
<dbReference type="Gene3D" id="3.40.1360.10">
    <property type="match status" value="1"/>
</dbReference>
<feature type="zinc finger region" description="CHC2-type" evidence="12">
    <location>
        <begin position="39"/>
        <end position="63"/>
    </location>
</feature>
<keyword evidence="1 12" id="KW-0240">DNA-directed RNA polymerase</keyword>
<keyword evidence="8 12" id="KW-0862">Zinc</keyword>
<evidence type="ECO:0000256" key="9">
    <source>
        <dbReference type="ARBA" id="ARBA00022842"/>
    </source>
</evidence>
<feature type="domain" description="Toprim" evidence="14">
    <location>
        <begin position="256"/>
        <end position="338"/>
    </location>
</feature>
<evidence type="ECO:0000256" key="13">
    <source>
        <dbReference type="SAM" id="MobiDB-lite"/>
    </source>
</evidence>
<dbReference type="GO" id="GO:0003899">
    <property type="term" value="F:DNA-directed RNA polymerase activity"/>
    <property type="evidence" value="ECO:0007669"/>
    <property type="project" value="UniProtKB-UniRule"/>
</dbReference>
<dbReference type="SMART" id="SM00400">
    <property type="entry name" value="ZnF_CHCC"/>
    <property type="match status" value="1"/>
</dbReference>
<dbReference type="InterPro" id="IPR006171">
    <property type="entry name" value="TOPRIM_dom"/>
</dbReference>
<dbReference type="SUPFAM" id="SSF56731">
    <property type="entry name" value="DNA primase core"/>
    <property type="match status" value="1"/>
</dbReference>